<dbReference type="PROSITE" id="PS50977">
    <property type="entry name" value="HTH_TETR_2"/>
    <property type="match status" value="1"/>
</dbReference>
<evidence type="ECO:0000313" key="7">
    <source>
        <dbReference type="EMBL" id="NDL59483.1"/>
    </source>
</evidence>
<dbReference type="Proteomes" id="UP000460435">
    <property type="component" value="Unassembled WGS sequence"/>
</dbReference>
<proteinExistence type="predicted"/>
<keyword evidence="8" id="KW-1185">Reference proteome</keyword>
<evidence type="ECO:0000256" key="2">
    <source>
        <dbReference type="ARBA" id="ARBA00023125"/>
    </source>
</evidence>
<evidence type="ECO:0000259" key="6">
    <source>
        <dbReference type="PROSITE" id="PS50977"/>
    </source>
</evidence>
<dbReference type="SUPFAM" id="SSF46689">
    <property type="entry name" value="Homeodomain-like"/>
    <property type="match status" value="1"/>
</dbReference>
<keyword evidence="3" id="KW-0804">Transcription</keyword>
<gene>
    <name evidence="7" type="ORF">F7O44_20630</name>
</gene>
<reference evidence="7 8" key="1">
    <citation type="submission" date="2019-11" db="EMBL/GenBank/DDBJ databases">
        <authorList>
            <person name="Li X.-J."/>
            <person name="Feng X.-M."/>
        </authorList>
    </citation>
    <scope>NUCLEOTIDE SEQUENCE [LARGE SCALE GENOMIC DNA]</scope>
    <source>
        <strain evidence="7 8">XMNu-373</strain>
    </source>
</reference>
<comment type="caution">
    <text evidence="7">The sequence shown here is derived from an EMBL/GenBank/DDBJ whole genome shotgun (WGS) entry which is preliminary data.</text>
</comment>
<evidence type="ECO:0000313" key="8">
    <source>
        <dbReference type="Proteomes" id="UP000460435"/>
    </source>
</evidence>
<protein>
    <submittedName>
        <fullName evidence="7">TetR family transcriptional regulator</fullName>
    </submittedName>
</protein>
<organism evidence="7 8">
    <name type="scientific">Phytoactinopolyspora mesophila</name>
    <dbReference type="NCBI Taxonomy" id="2650750"/>
    <lineage>
        <taxon>Bacteria</taxon>
        <taxon>Bacillati</taxon>
        <taxon>Actinomycetota</taxon>
        <taxon>Actinomycetes</taxon>
        <taxon>Jiangellales</taxon>
        <taxon>Jiangellaceae</taxon>
        <taxon>Phytoactinopolyspora</taxon>
    </lineage>
</organism>
<dbReference type="GO" id="GO:0003700">
    <property type="term" value="F:DNA-binding transcription factor activity"/>
    <property type="evidence" value="ECO:0007669"/>
    <property type="project" value="TreeGrafter"/>
</dbReference>
<dbReference type="InterPro" id="IPR009057">
    <property type="entry name" value="Homeodomain-like_sf"/>
</dbReference>
<dbReference type="RefSeq" id="WP_162452160.1">
    <property type="nucleotide sequence ID" value="NZ_WLZY01000007.1"/>
</dbReference>
<dbReference type="Gene3D" id="1.10.357.10">
    <property type="entry name" value="Tetracycline Repressor, domain 2"/>
    <property type="match status" value="1"/>
</dbReference>
<evidence type="ECO:0000256" key="1">
    <source>
        <dbReference type="ARBA" id="ARBA00023015"/>
    </source>
</evidence>
<dbReference type="InterPro" id="IPR001647">
    <property type="entry name" value="HTH_TetR"/>
</dbReference>
<evidence type="ECO:0000256" key="4">
    <source>
        <dbReference type="PROSITE-ProRule" id="PRU00335"/>
    </source>
</evidence>
<feature type="DNA-binding region" description="H-T-H motif" evidence="4">
    <location>
        <begin position="39"/>
        <end position="58"/>
    </location>
</feature>
<dbReference type="Pfam" id="PF00440">
    <property type="entry name" value="TetR_N"/>
    <property type="match status" value="1"/>
</dbReference>
<sequence>MSTEASASVEASLADLTARARIRHVALAQFAERGSTATTIRGVARAAGVSPSLVQHHFGTKEGLRKACDAYVMQQLRQGVARGVTEQALADPAFVAETRRTAPVVLRYLARALTDGWPAATTLFDQSVALTEAHLTGQGATAGQSTRNRAAVFTAMKLGVVVLHEQLSRAMAIDTLSPDGMSQVSDAVLDIVSPAFIGKDLADAARHGNTGGPPESAASSQQRP</sequence>
<dbReference type="GO" id="GO:0000976">
    <property type="term" value="F:transcription cis-regulatory region binding"/>
    <property type="evidence" value="ECO:0007669"/>
    <property type="project" value="TreeGrafter"/>
</dbReference>
<dbReference type="EMBL" id="WLZY01000007">
    <property type="protein sequence ID" value="NDL59483.1"/>
    <property type="molecule type" value="Genomic_DNA"/>
</dbReference>
<keyword evidence="2 4" id="KW-0238">DNA-binding</keyword>
<feature type="region of interest" description="Disordered" evidence="5">
    <location>
        <begin position="203"/>
        <end position="224"/>
    </location>
</feature>
<dbReference type="PANTHER" id="PTHR30055">
    <property type="entry name" value="HTH-TYPE TRANSCRIPTIONAL REGULATOR RUTR"/>
    <property type="match status" value="1"/>
</dbReference>
<dbReference type="InterPro" id="IPR050109">
    <property type="entry name" value="HTH-type_TetR-like_transc_reg"/>
</dbReference>
<evidence type="ECO:0000256" key="5">
    <source>
        <dbReference type="SAM" id="MobiDB-lite"/>
    </source>
</evidence>
<feature type="domain" description="HTH tetR-type" evidence="6">
    <location>
        <begin position="16"/>
        <end position="76"/>
    </location>
</feature>
<keyword evidence="1" id="KW-0805">Transcription regulation</keyword>
<name>A0A7K3M8A0_9ACTN</name>
<accession>A0A7K3M8A0</accession>
<dbReference type="PANTHER" id="PTHR30055:SF234">
    <property type="entry name" value="HTH-TYPE TRANSCRIPTIONAL REGULATOR BETI"/>
    <property type="match status" value="1"/>
</dbReference>
<dbReference type="AlphaFoldDB" id="A0A7K3M8A0"/>
<evidence type="ECO:0000256" key="3">
    <source>
        <dbReference type="ARBA" id="ARBA00023163"/>
    </source>
</evidence>